<sequence>MPCYLSACERLAVRVLSSTFALSEGVASSSTASLPSASTRWGGSGGVDAMEDAENRDVEYEDQDVDGDGAKGESTAHEGVEGEPDGLEDEGVTGDFSRDMLTYSDAGRRRRLRLARAQQPDGDLPPARGAAGAGARPAPAAEADVGEVGPGPAEQHEGEIQPLAVATASRPEPVPVLGHADRRRDGALIPLISSPTSHPPMQLTIAKDSRPVPVPAPGHADGAAWCGASIAPRWLPRLRIASDAQRPGTSTPPRSTLTPCRRPVHNRPREDRRVRWPRRPGEAAAAHLKRLKVEGGYYFTAAWHSWRGRVGQEKGETRSRVKFDPSCWKSDMIERFLGEMARGRYVVGTWPRNAGAHVDWGREDALHQEFQRKRGAAKGEGRGVGPARSSGHTEN</sequence>
<feature type="region of interest" description="Disordered" evidence="1">
    <location>
        <begin position="26"/>
        <end position="156"/>
    </location>
</feature>
<feature type="compositionally biased region" description="Basic and acidic residues" evidence="1">
    <location>
        <begin position="369"/>
        <end position="381"/>
    </location>
</feature>
<feature type="compositionally biased region" description="Acidic residues" evidence="1">
    <location>
        <begin position="81"/>
        <end position="92"/>
    </location>
</feature>
<gene>
    <name evidence="2" type="ORF">PCOR1329_LOCUS84748</name>
</gene>
<dbReference type="EMBL" id="CAUYUJ010022430">
    <property type="protein sequence ID" value="CAK0910613.1"/>
    <property type="molecule type" value="Genomic_DNA"/>
</dbReference>
<evidence type="ECO:0000313" key="3">
    <source>
        <dbReference type="Proteomes" id="UP001189429"/>
    </source>
</evidence>
<evidence type="ECO:0000313" key="2">
    <source>
        <dbReference type="EMBL" id="CAK0910613.1"/>
    </source>
</evidence>
<comment type="caution">
    <text evidence="2">The sequence shown here is derived from an EMBL/GenBank/DDBJ whole genome shotgun (WGS) entry which is preliminary data.</text>
</comment>
<dbReference type="Proteomes" id="UP001189429">
    <property type="component" value="Unassembled WGS sequence"/>
</dbReference>
<feature type="region of interest" description="Disordered" evidence="1">
    <location>
        <begin position="369"/>
        <end position="395"/>
    </location>
</feature>
<keyword evidence="3" id="KW-1185">Reference proteome</keyword>
<evidence type="ECO:0008006" key="4">
    <source>
        <dbReference type="Google" id="ProtNLM"/>
    </source>
</evidence>
<proteinExistence type="predicted"/>
<protein>
    <recommendedName>
        <fullName evidence="4">AP2/ERF domain-containing protein</fullName>
    </recommendedName>
</protein>
<accession>A0ABN9YD11</accession>
<organism evidence="2 3">
    <name type="scientific">Prorocentrum cordatum</name>
    <dbReference type="NCBI Taxonomy" id="2364126"/>
    <lineage>
        <taxon>Eukaryota</taxon>
        <taxon>Sar</taxon>
        <taxon>Alveolata</taxon>
        <taxon>Dinophyceae</taxon>
        <taxon>Prorocentrales</taxon>
        <taxon>Prorocentraceae</taxon>
        <taxon>Prorocentrum</taxon>
    </lineage>
</organism>
<feature type="compositionally biased region" description="Low complexity" evidence="1">
    <location>
        <begin position="27"/>
        <end position="39"/>
    </location>
</feature>
<feature type="compositionally biased region" description="Polar residues" evidence="1">
    <location>
        <begin position="247"/>
        <end position="258"/>
    </location>
</feature>
<feature type="region of interest" description="Disordered" evidence="1">
    <location>
        <begin position="243"/>
        <end position="271"/>
    </location>
</feature>
<reference evidence="2" key="1">
    <citation type="submission" date="2023-10" db="EMBL/GenBank/DDBJ databases">
        <authorList>
            <person name="Chen Y."/>
            <person name="Shah S."/>
            <person name="Dougan E. K."/>
            <person name="Thang M."/>
            <person name="Chan C."/>
        </authorList>
    </citation>
    <scope>NUCLEOTIDE SEQUENCE [LARGE SCALE GENOMIC DNA]</scope>
</reference>
<name>A0ABN9YD11_9DINO</name>
<feature type="compositionally biased region" description="Basic and acidic residues" evidence="1">
    <location>
        <begin position="68"/>
        <end position="80"/>
    </location>
</feature>
<evidence type="ECO:0000256" key="1">
    <source>
        <dbReference type="SAM" id="MobiDB-lite"/>
    </source>
</evidence>
<feature type="compositionally biased region" description="Low complexity" evidence="1">
    <location>
        <begin position="115"/>
        <end position="141"/>
    </location>
</feature>